<name>A0A9Q9IGI2_9ACTN</name>
<reference evidence="11" key="1">
    <citation type="submission" date="2021-04" db="EMBL/GenBank/DDBJ databases">
        <title>Dactylosporangium aurantiacum NRRL B-8018 full assembly.</title>
        <authorList>
            <person name="Hartkoorn R.C."/>
            <person name="Beaudoing E."/>
            <person name="Hot D."/>
        </authorList>
    </citation>
    <scope>NUCLEOTIDE SEQUENCE</scope>
    <source>
        <strain evidence="11">NRRL B-8018</strain>
    </source>
</reference>
<evidence type="ECO:0000256" key="9">
    <source>
        <dbReference type="ARBA" id="ARBA00023136"/>
    </source>
</evidence>
<dbReference type="GO" id="GO:0009675">
    <property type="term" value="F:high-affinity sulfate:proton symporter activity"/>
    <property type="evidence" value="ECO:0007669"/>
    <property type="project" value="TreeGrafter"/>
</dbReference>
<evidence type="ECO:0000256" key="1">
    <source>
        <dbReference type="ARBA" id="ARBA00004141"/>
    </source>
</evidence>
<dbReference type="EMBL" id="CP073767">
    <property type="protein sequence ID" value="UWZ55276.1"/>
    <property type="molecule type" value="Genomic_DNA"/>
</dbReference>
<sequence>MKDGGVVALKTMWAEFAEGARLLGRGFAMYGRSPRLLILGLVPAVISFLLLGTAWFFLLWFIRDLSAAVTWFADDWGSPWRGLTRFGAGAGIVIVSALVSVLTYTALTLLIGDPFYEVISERVEQRFGGTPGMSDLPWHRTILKNAADSVRLIVLGIVVAVPLFLLGFVPVLGQTVVPVLDAVVGGWLLAVELTGVPFNRRGLRLKDRRAMLRANRPLALGFGVPVFVILLIPFAAVLVVPAAVAGSTLLTRKLFGLPIDKPAETGDKLVRV</sequence>
<keyword evidence="3" id="KW-1003">Cell membrane</keyword>
<gene>
    <name evidence="11" type="ORF">Daura_03150</name>
</gene>
<dbReference type="GO" id="GO:0005886">
    <property type="term" value="C:plasma membrane"/>
    <property type="evidence" value="ECO:0007669"/>
    <property type="project" value="TreeGrafter"/>
</dbReference>
<dbReference type="GO" id="GO:0000103">
    <property type="term" value="P:sulfate assimilation"/>
    <property type="evidence" value="ECO:0007669"/>
    <property type="project" value="TreeGrafter"/>
</dbReference>
<accession>A0A9Q9IGI2</accession>
<protein>
    <submittedName>
        <fullName evidence="11">EI24 domain-containing protein</fullName>
    </submittedName>
</protein>
<dbReference type="OrthoDB" id="3375053at2"/>
<dbReference type="AlphaFoldDB" id="A0A9Q9IGI2"/>
<evidence type="ECO:0000256" key="2">
    <source>
        <dbReference type="ARBA" id="ARBA00022448"/>
    </source>
</evidence>
<evidence type="ECO:0000256" key="4">
    <source>
        <dbReference type="ARBA" id="ARBA00022519"/>
    </source>
</evidence>
<feature type="transmembrane region" description="Helical" evidence="10">
    <location>
        <begin position="86"/>
        <end position="112"/>
    </location>
</feature>
<evidence type="ECO:0000256" key="7">
    <source>
        <dbReference type="ARBA" id="ARBA00022989"/>
    </source>
</evidence>
<evidence type="ECO:0000313" key="11">
    <source>
        <dbReference type="EMBL" id="UWZ55276.1"/>
    </source>
</evidence>
<dbReference type="InterPro" id="IPR050480">
    <property type="entry name" value="CysZ-like"/>
</dbReference>
<keyword evidence="6 10" id="KW-0812">Transmembrane</keyword>
<dbReference type="RefSeq" id="WP_052387800.1">
    <property type="nucleotide sequence ID" value="NZ_JAQQGQ010000001.1"/>
</dbReference>
<evidence type="ECO:0000256" key="10">
    <source>
        <dbReference type="SAM" id="Phobius"/>
    </source>
</evidence>
<dbReference type="PANTHER" id="PTHR37468">
    <property type="entry name" value="SULFATE TRANSPORTER CYSZ"/>
    <property type="match status" value="1"/>
</dbReference>
<keyword evidence="7 10" id="KW-1133">Transmembrane helix</keyword>
<evidence type="ECO:0000256" key="8">
    <source>
        <dbReference type="ARBA" id="ARBA00023032"/>
    </source>
</evidence>
<proteinExistence type="predicted"/>
<keyword evidence="4" id="KW-0997">Cell inner membrane</keyword>
<keyword evidence="12" id="KW-1185">Reference proteome</keyword>
<dbReference type="PANTHER" id="PTHR37468:SF1">
    <property type="entry name" value="SULFATE TRANSPORTER CYSZ"/>
    <property type="match status" value="1"/>
</dbReference>
<evidence type="ECO:0000256" key="3">
    <source>
        <dbReference type="ARBA" id="ARBA00022475"/>
    </source>
</evidence>
<evidence type="ECO:0000256" key="5">
    <source>
        <dbReference type="ARBA" id="ARBA00022605"/>
    </source>
</evidence>
<organism evidence="11 12">
    <name type="scientific">Dactylosporangium aurantiacum</name>
    <dbReference type="NCBI Taxonomy" id="35754"/>
    <lineage>
        <taxon>Bacteria</taxon>
        <taxon>Bacillati</taxon>
        <taxon>Actinomycetota</taxon>
        <taxon>Actinomycetes</taxon>
        <taxon>Micromonosporales</taxon>
        <taxon>Micromonosporaceae</taxon>
        <taxon>Dactylosporangium</taxon>
    </lineage>
</organism>
<dbReference type="Proteomes" id="UP001058003">
    <property type="component" value="Chromosome"/>
</dbReference>
<feature type="transmembrane region" description="Helical" evidence="10">
    <location>
        <begin position="36"/>
        <end position="62"/>
    </location>
</feature>
<keyword evidence="5" id="KW-0028">Amino-acid biosynthesis</keyword>
<keyword evidence="8" id="KW-0764">Sulfate transport</keyword>
<dbReference type="InterPro" id="IPR059112">
    <property type="entry name" value="CysZ/EI24"/>
</dbReference>
<dbReference type="Pfam" id="PF07264">
    <property type="entry name" value="EI24"/>
    <property type="match status" value="1"/>
</dbReference>
<evidence type="ECO:0000256" key="6">
    <source>
        <dbReference type="ARBA" id="ARBA00022692"/>
    </source>
</evidence>
<feature type="transmembrane region" description="Helical" evidence="10">
    <location>
        <begin position="152"/>
        <end position="173"/>
    </location>
</feature>
<dbReference type="KEGG" id="daur:Daura_03150"/>
<comment type="subcellular location">
    <subcellularLocation>
        <location evidence="1">Membrane</location>
        <topology evidence="1">Multi-pass membrane protein</topology>
    </subcellularLocation>
</comment>
<feature type="transmembrane region" description="Helical" evidence="10">
    <location>
        <begin position="179"/>
        <end position="198"/>
    </location>
</feature>
<keyword evidence="9 10" id="KW-0472">Membrane</keyword>
<keyword evidence="2" id="KW-0813">Transport</keyword>
<evidence type="ECO:0000313" key="12">
    <source>
        <dbReference type="Proteomes" id="UP001058003"/>
    </source>
</evidence>
<feature type="transmembrane region" description="Helical" evidence="10">
    <location>
        <begin position="218"/>
        <end position="244"/>
    </location>
</feature>
<dbReference type="GO" id="GO:0019344">
    <property type="term" value="P:cysteine biosynthetic process"/>
    <property type="evidence" value="ECO:0007669"/>
    <property type="project" value="TreeGrafter"/>
</dbReference>